<dbReference type="KEGG" id="cfh:C1707_08345"/>
<gene>
    <name evidence="1" type="ORF">C1707_08345</name>
    <name evidence="2" type="ORF">CFHF_18010</name>
</gene>
<dbReference type="Proteomes" id="UP000234483">
    <property type="component" value="Unassembled WGS sequence"/>
</dbReference>
<evidence type="ECO:0000313" key="3">
    <source>
        <dbReference type="Proteomes" id="UP000234483"/>
    </source>
</evidence>
<dbReference type="EMBL" id="CP026100">
    <property type="protein sequence ID" value="AYV46263.1"/>
    <property type="molecule type" value="Genomic_DNA"/>
</dbReference>
<dbReference type="RefSeq" id="WP_101714371.1">
    <property type="nucleotide sequence ID" value="NZ_CP026100.1"/>
</dbReference>
<proteinExistence type="predicted"/>
<dbReference type="EMBL" id="PJRQ01000039">
    <property type="protein sequence ID" value="PLR09983.1"/>
    <property type="molecule type" value="Genomic_DNA"/>
</dbReference>
<organism evidence="2 3">
    <name type="scientific">Caulobacter flavus</name>
    <dbReference type="NCBI Taxonomy" id="1679497"/>
    <lineage>
        <taxon>Bacteria</taxon>
        <taxon>Pseudomonadati</taxon>
        <taxon>Pseudomonadota</taxon>
        <taxon>Alphaproteobacteria</taxon>
        <taxon>Caulobacterales</taxon>
        <taxon>Caulobacteraceae</taxon>
        <taxon>Caulobacter</taxon>
    </lineage>
</organism>
<dbReference type="AlphaFoldDB" id="A0A2N5CQ99"/>
<evidence type="ECO:0000313" key="4">
    <source>
        <dbReference type="Proteomes" id="UP000281192"/>
    </source>
</evidence>
<dbReference type="Proteomes" id="UP000281192">
    <property type="component" value="Chromosome"/>
</dbReference>
<reference evidence="1 4" key="2">
    <citation type="submission" date="2018-01" db="EMBL/GenBank/DDBJ databases">
        <title>Complete genome sequence of Caulobacter flavus RHGG3.</title>
        <authorList>
            <person name="Yang E."/>
        </authorList>
    </citation>
    <scope>NUCLEOTIDE SEQUENCE [LARGE SCALE GENOMIC DNA]</scope>
    <source>
        <strain evidence="1 4">RHGG3</strain>
    </source>
</reference>
<name>A0A2N5CQ99_9CAUL</name>
<keyword evidence="4" id="KW-1185">Reference proteome</keyword>
<reference evidence="2 3" key="1">
    <citation type="submission" date="2017-12" db="EMBL/GenBank/DDBJ databases">
        <title>The genome sequence of Caulobacter flavus CGMCC1 15093.</title>
        <authorList>
            <person name="Gao J."/>
            <person name="Mao X."/>
            <person name="Sun J."/>
        </authorList>
    </citation>
    <scope>NUCLEOTIDE SEQUENCE [LARGE SCALE GENOMIC DNA]</scope>
    <source>
        <strain evidence="2 3">CGMCC1 15093</strain>
    </source>
</reference>
<accession>A0A2N5CQ99</accession>
<protein>
    <recommendedName>
        <fullName evidence="5">HNH endonuclease</fullName>
    </recommendedName>
</protein>
<evidence type="ECO:0000313" key="1">
    <source>
        <dbReference type="EMBL" id="AYV46263.1"/>
    </source>
</evidence>
<sequence>MIDLQDMPDNTILGEDGRILLLSCRRFVDEVVLGEACFVCGASPQSKTFNDEHIIPRWVLKRYGLYDKEITLPTGERRHYRGYRVPCCVECNSLLGETVETPVSQLLKGDFAEVAGRLDEAGRRLLFTWLALLFFKVHLKDRSVRLHKDPRQGDLVVGDAYDWGDMHHLHALARSPFTKASLFPEVIGSLRIFEVAQALTGDGWDYQDFTFDQTLIVRVGKVGIVATLNDGTAAESVWSDRLELIDGPIAELQLREIGAMFAYANRNLIRRPLFSTLVYDKKFVMIAAQRPPLSIKDFEPEAFGAALLFAVQSFVDARAIEVDGTRDPEKVAQAISTGMVRFLTAQGQFIRPALFQEG</sequence>
<evidence type="ECO:0008006" key="5">
    <source>
        <dbReference type="Google" id="ProtNLM"/>
    </source>
</evidence>
<evidence type="ECO:0000313" key="2">
    <source>
        <dbReference type="EMBL" id="PLR09983.1"/>
    </source>
</evidence>
<dbReference type="OrthoDB" id="978976at2"/>